<name>A0AAV5W4Y6_9BILA</name>
<proteinExistence type="predicted"/>
<evidence type="ECO:0000313" key="2">
    <source>
        <dbReference type="Proteomes" id="UP001432322"/>
    </source>
</evidence>
<comment type="caution">
    <text evidence="1">The sequence shown here is derived from an EMBL/GenBank/DDBJ whole genome shotgun (WGS) entry which is preliminary data.</text>
</comment>
<evidence type="ECO:0000313" key="1">
    <source>
        <dbReference type="EMBL" id="GMT26887.1"/>
    </source>
</evidence>
<keyword evidence="2" id="KW-1185">Reference proteome</keyword>
<dbReference type="EMBL" id="BTSY01000005">
    <property type="protein sequence ID" value="GMT26887.1"/>
    <property type="molecule type" value="Genomic_DNA"/>
</dbReference>
<dbReference type="Proteomes" id="UP001432322">
    <property type="component" value="Unassembled WGS sequence"/>
</dbReference>
<sequence length="71" mass="8234">GRVNVTKLRTLRREERKIISLLCIESINEQEQVLYRAHDGAKVERVQCANRTLDGLLPFEIQRGKLVCIKD</sequence>
<organism evidence="1 2">
    <name type="scientific">Pristionchus fissidentatus</name>
    <dbReference type="NCBI Taxonomy" id="1538716"/>
    <lineage>
        <taxon>Eukaryota</taxon>
        <taxon>Metazoa</taxon>
        <taxon>Ecdysozoa</taxon>
        <taxon>Nematoda</taxon>
        <taxon>Chromadorea</taxon>
        <taxon>Rhabditida</taxon>
        <taxon>Rhabditina</taxon>
        <taxon>Diplogasteromorpha</taxon>
        <taxon>Diplogasteroidea</taxon>
        <taxon>Neodiplogasteridae</taxon>
        <taxon>Pristionchus</taxon>
    </lineage>
</organism>
<feature type="non-terminal residue" evidence="1">
    <location>
        <position position="71"/>
    </location>
</feature>
<accession>A0AAV5W4Y6</accession>
<dbReference type="AlphaFoldDB" id="A0AAV5W4Y6"/>
<feature type="non-terminal residue" evidence="1">
    <location>
        <position position="1"/>
    </location>
</feature>
<gene>
    <name evidence="1" type="ORF">PFISCL1PPCAC_18184</name>
</gene>
<reference evidence="1" key="1">
    <citation type="submission" date="2023-10" db="EMBL/GenBank/DDBJ databases">
        <title>Genome assembly of Pristionchus species.</title>
        <authorList>
            <person name="Yoshida K."/>
            <person name="Sommer R.J."/>
        </authorList>
    </citation>
    <scope>NUCLEOTIDE SEQUENCE</scope>
    <source>
        <strain evidence="1">RS5133</strain>
    </source>
</reference>
<protein>
    <submittedName>
        <fullName evidence="1">Uncharacterized protein</fullName>
    </submittedName>
</protein>